<evidence type="ECO:0000313" key="2">
    <source>
        <dbReference type="Proteomes" id="UP000813824"/>
    </source>
</evidence>
<dbReference type="OrthoDB" id="198652at2759"/>
<dbReference type="AlphaFoldDB" id="A0A8K0XSX2"/>
<sequence length="262" mass="29630">MPLNIPGILVPLHLLVNPRLVLPAIIIKDIRQLDFRELYRAGYRGAVFDKDNCLTIPYKDQLVPELHDAWKECREVFGDGNVLIVSNSAGTRLDPGGIQAESVSHYLSVPVLQHSSLKPSYSCIGAIRKYFASLPTPVKDEELIVVGDRIFTDVVLANRMSRWRRLPHSTDVVDEKEDDARNSRRGPLAIWTTGVWEKESMAMRYLENLTMQGIHKLVHRGAAGQRPSEDHYTRFVKPLPPPDVSGTERGWISKVFASLRRT</sequence>
<evidence type="ECO:0000313" key="1">
    <source>
        <dbReference type="EMBL" id="KAH8103535.1"/>
    </source>
</evidence>
<dbReference type="GO" id="GO:0008962">
    <property type="term" value="F:phosphatidylglycerophosphatase activity"/>
    <property type="evidence" value="ECO:0007669"/>
    <property type="project" value="InterPro"/>
</dbReference>
<dbReference type="SUPFAM" id="SSF56784">
    <property type="entry name" value="HAD-like"/>
    <property type="match status" value="1"/>
</dbReference>
<dbReference type="InterPro" id="IPR027706">
    <property type="entry name" value="PGP_Pase"/>
</dbReference>
<proteinExistence type="predicted"/>
<dbReference type="InterPro" id="IPR023214">
    <property type="entry name" value="HAD_sf"/>
</dbReference>
<organism evidence="1 2">
    <name type="scientific">Cristinia sonorae</name>
    <dbReference type="NCBI Taxonomy" id="1940300"/>
    <lineage>
        <taxon>Eukaryota</taxon>
        <taxon>Fungi</taxon>
        <taxon>Dikarya</taxon>
        <taxon>Basidiomycota</taxon>
        <taxon>Agaricomycotina</taxon>
        <taxon>Agaricomycetes</taxon>
        <taxon>Agaricomycetidae</taxon>
        <taxon>Agaricales</taxon>
        <taxon>Pleurotineae</taxon>
        <taxon>Stephanosporaceae</taxon>
        <taxon>Cristinia</taxon>
    </lineage>
</organism>
<dbReference type="Pfam" id="PF09419">
    <property type="entry name" value="PGP_phosphatase"/>
    <property type="match status" value="1"/>
</dbReference>
<dbReference type="Gene3D" id="3.40.50.1000">
    <property type="entry name" value="HAD superfamily/HAD-like"/>
    <property type="match status" value="1"/>
</dbReference>
<dbReference type="NCBIfam" id="TIGR01668">
    <property type="entry name" value="YqeG_hyp_ppase"/>
    <property type="match status" value="1"/>
</dbReference>
<protein>
    <submittedName>
        <fullName evidence="1">HAD phosphatase</fullName>
    </submittedName>
</protein>
<keyword evidence="2" id="KW-1185">Reference proteome</keyword>
<name>A0A8K0XSX2_9AGAR</name>
<dbReference type="InterPro" id="IPR036412">
    <property type="entry name" value="HAD-like_sf"/>
</dbReference>
<comment type="caution">
    <text evidence="1">The sequence shown here is derived from an EMBL/GenBank/DDBJ whole genome shotgun (WGS) entry which is preliminary data.</text>
</comment>
<dbReference type="EMBL" id="JAEVFJ010000007">
    <property type="protein sequence ID" value="KAH8103535.1"/>
    <property type="molecule type" value="Genomic_DNA"/>
</dbReference>
<dbReference type="Proteomes" id="UP000813824">
    <property type="component" value="Unassembled WGS sequence"/>
</dbReference>
<gene>
    <name evidence="1" type="ORF">BXZ70DRAFT_969171</name>
</gene>
<reference evidence="1" key="1">
    <citation type="journal article" date="2021" name="New Phytol.">
        <title>Evolutionary innovations through gain and loss of genes in the ectomycorrhizal Boletales.</title>
        <authorList>
            <person name="Wu G."/>
            <person name="Miyauchi S."/>
            <person name="Morin E."/>
            <person name="Kuo A."/>
            <person name="Drula E."/>
            <person name="Varga T."/>
            <person name="Kohler A."/>
            <person name="Feng B."/>
            <person name="Cao Y."/>
            <person name="Lipzen A."/>
            <person name="Daum C."/>
            <person name="Hundley H."/>
            <person name="Pangilinan J."/>
            <person name="Johnson J."/>
            <person name="Barry K."/>
            <person name="LaButti K."/>
            <person name="Ng V."/>
            <person name="Ahrendt S."/>
            <person name="Min B."/>
            <person name="Choi I.G."/>
            <person name="Park H."/>
            <person name="Plett J.M."/>
            <person name="Magnuson J."/>
            <person name="Spatafora J.W."/>
            <person name="Nagy L.G."/>
            <person name="Henrissat B."/>
            <person name="Grigoriev I.V."/>
            <person name="Yang Z.L."/>
            <person name="Xu J."/>
            <person name="Martin F.M."/>
        </authorList>
    </citation>
    <scope>NUCLEOTIDE SEQUENCE</scope>
    <source>
        <strain evidence="1">KKN 215</strain>
    </source>
</reference>
<accession>A0A8K0XSX2</accession>
<dbReference type="InterPro" id="IPR010021">
    <property type="entry name" value="PGPP1/Gep4"/>
</dbReference>